<feature type="compositionally biased region" description="Basic and acidic residues" evidence="1">
    <location>
        <begin position="247"/>
        <end position="261"/>
    </location>
</feature>
<feature type="region of interest" description="Disordered" evidence="1">
    <location>
        <begin position="247"/>
        <end position="273"/>
    </location>
</feature>
<dbReference type="AlphaFoldDB" id="A0A930DZU4"/>
<name>A0A930DZU4_9FIRM</name>
<sequence length="301" mass="34297">MKNKLIKLISIIVVFGVVFQFSSIVKADTVMKKTISEVNLNNFKKEKKNLLYSELDQFGRPHRSYFIGNDKYQEGKRVGKPEEPENLKGKWYQQNLAPKGEKPVYLWDRGHLVGNQFAGHASNLGINITGQTSYANQKLQTYFEGGMKTSNKNALDNWLYLHPNYVIEYFVISNYKNDTDQYPVSNTLRFRGVDMNGNSIKIKLPDSDQEGIDKQVDEDADFTSVTIHNIYPGWDIDYKTGVATKKGETQKSKKSSIEEVKPSQNGSDEAASGIVPEEFEQAKGFFSWLLDLIVKILRSNR</sequence>
<keyword evidence="2" id="KW-0255">Endonuclease</keyword>
<dbReference type="RefSeq" id="WP_278476908.1">
    <property type="nucleotide sequence ID" value="NZ_JABZRE010000002.1"/>
</dbReference>
<proteinExistence type="predicted"/>
<dbReference type="Gene3D" id="3.40.570.10">
    <property type="entry name" value="Extracellular Endonuclease, subunit A"/>
    <property type="match status" value="1"/>
</dbReference>
<evidence type="ECO:0000313" key="2">
    <source>
        <dbReference type="EMBL" id="MBF1306372.1"/>
    </source>
</evidence>
<keyword evidence="2" id="KW-0378">Hydrolase</keyword>
<evidence type="ECO:0000256" key="1">
    <source>
        <dbReference type="SAM" id="MobiDB-lite"/>
    </source>
</evidence>
<accession>A0A930DZU4</accession>
<evidence type="ECO:0000313" key="3">
    <source>
        <dbReference type="Proteomes" id="UP000758611"/>
    </source>
</evidence>
<dbReference type="Proteomes" id="UP000758611">
    <property type="component" value="Unassembled WGS sequence"/>
</dbReference>
<organism evidence="2 3">
    <name type="scientific">Parvimonas micra</name>
    <dbReference type="NCBI Taxonomy" id="33033"/>
    <lineage>
        <taxon>Bacteria</taxon>
        <taxon>Bacillati</taxon>
        <taxon>Bacillota</taxon>
        <taxon>Tissierellia</taxon>
        <taxon>Tissierellales</taxon>
        <taxon>Peptoniphilaceae</taxon>
        <taxon>Parvimonas</taxon>
    </lineage>
</organism>
<protein>
    <submittedName>
        <fullName evidence="2">DNA/RNA non-specific endonuclease</fullName>
    </submittedName>
</protein>
<comment type="caution">
    <text evidence="2">The sequence shown here is derived from an EMBL/GenBank/DDBJ whole genome shotgun (WGS) entry which is preliminary data.</text>
</comment>
<dbReference type="GO" id="GO:0004519">
    <property type="term" value="F:endonuclease activity"/>
    <property type="evidence" value="ECO:0007669"/>
    <property type="project" value="UniProtKB-KW"/>
</dbReference>
<reference evidence="2" key="1">
    <citation type="submission" date="2020-04" db="EMBL/GenBank/DDBJ databases">
        <title>Deep metagenomics examines the oral microbiome during advanced dental caries in children, revealing novel taxa and co-occurrences with host molecules.</title>
        <authorList>
            <person name="Baker J.L."/>
            <person name="Morton J.T."/>
            <person name="Dinis M."/>
            <person name="Alvarez R."/>
            <person name="Tran N.C."/>
            <person name="Knight R."/>
            <person name="Edlund A."/>
        </authorList>
    </citation>
    <scope>NUCLEOTIDE SEQUENCE</scope>
    <source>
        <strain evidence="2">JCVI_23_bin.11</strain>
    </source>
</reference>
<dbReference type="InterPro" id="IPR044929">
    <property type="entry name" value="DNA/RNA_non-sp_Endonuclease_sf"/>
</dbReference>
<dbReference type="EMBL" id="JABZRE010000002">
    <property type="protein sequence ID" value="MBF1306372.1"/>
    <property type="molecule type" value="Genomic_DNA"/>
</dbReference>
<gene>
    <name evidence="2" type="ORF">HXM94_01095</name>
</gene>
<keyword evidence="2" id="KW-0540">Nuclease</keyword>